<organism evidence="1 2">
    <name type="scientific">Acer negundo</name>
    <name type="common">Box elder</name>
    <dbReference type="NCBI Taxonomy" id="4023"/>
    <lineage>
        <taxon>Eukaryota</taxon>
        <taxon>Viridiplantae</taxon>
        <taxon>Streptophyta</taxon>
        <taxon>Embryophyta</taxon>
        <taxon>Tracheophyta</taxon>
        <taxon>Spermatophyta</taxon>
        <taxon>Magnoliopsida</taxon>
        <taxon>eudicotyledons</taxon>
        <taxon>Gunneridae</taxon>
        <taxon>Pentapetalae</taxon>
        <taxon>rosids</taxon>
        <taxon>malvids</taxon>
        <taxon>Sapindales</taxon>
        <taxon>Sapindaceae</taxon>
        <taxon>Hippocastanoideae</taxon>
        <taxon>Acereae</taxon>
        <taxon>Acer</taxon>
    </lineage>
</organism>
<protein>
    <submittedName>
        <fullName evidence="1">Uncharacterized protein</fullName>
    </submittedName>
</protein>
<name>A0AAD5IMT3_ACENE</name>
<dbReference type="Proteomes" id="UP001064489">
    <property type="component" value="Chromosome 7"/>
</dbReference>
<accession>A0AAD5IMT3</accession>
<keyword evidence="2" id="KW-1185">Reference proteome</keyword>
<reference evidence="1" key="1">
    <citation type="journal article" date="2022" name="Plant J.">
        <title>Strategies of tolerance reflected in two North American maple genomes.</title>
        <authorList>
            <person name="McEvoy S.L."/>
            <person name="Sezen U.U."/>
            <person name="Trouern-Trend A."/>
            <person name="McMahon S.M."/>
            <person name="Schaberg P.G."/>
            <person name="Yang J."/>
            <person name="Wegrzyn J.L."/>
            <person name="Swenson N.G."/>
        </authorList>
    </citation>
    <scope>NUCLEOTIDE SEQUENCE</scope>
    <source>
        <strain evidence="1">91603</strain>
    </source>
</reference>
<evidence type="ECO:0000313" key="1">
    <source>
        <dbReference type="EMBL" id="KAI9169721.1"/>
    </source>
</evidence>
<gene>
    <name evidence="1" type="ORF">LWI28_016575</name>
</gene>
<evidence type="ECO:0000313" key="2">
    <source>
        <dbReference type="Proteomes" id="UP001064489"/>
    </source>
</evidence>
<proteinExistence type="predicted"/>
<sequence>MAALSPVEPVAKELGVCKDGVSLLAGNGSGAAGVSVGTHCCMCRVGEKPIRKEGLRKEREEKVWKEVRRKDSLEKGKDLTVVLAQDQGNIEFNKEKEFKSLGGENLQLAVTVEESEIVLNVSKDIVKGRLNGGCLVLNF</sequence>
<dbReference type="EMBL" id="JAJSOW010000104">
    <property type="protein sequence ID" value="KAI9169721.1"/>
    <property type="molecule type" value="Genomic_DNA"/>
</dbReference>
<comment type="caution">
    <text evidence="1">The sequence shown here is derived from an EMBL/GenBank/DDBJ whole genome shotgun (WGS) entry which is preliminary data.</text>
</comment>
<reference evidence="1" key="2">
    <citation type="submission" date="2023-02" db="EMBL/GenBank/DDBJ databases">
        <authorList>
            <person name="Swenson N.G."/>
            <person name="Wegrzyn J.L."/>
            <person name="Mcevoy S.L."/>
        </authorList>
    </citation>
    <scope>NUCLEOTIDE SEQUENCE</scope>
    <source>
        <strain evidence="1">91603</strain>
        <tissue evidence="1">Leaf</tissue>
    </source>
</reference>
<dbReference type="AlphaFoldDB" id="A0AAD5IMT3"/>